<dbReference type="AlphaFoldDB" id="A0A0C2J4A1"/>
<feature type="region of interest" description="Disordered" evidence="1">
    <location>
        <begin position="100"/>
        <end position="129"/>
    </location>
</feature>
<feature type="region of interest" description="Disordered" evidence="1">
    <location>
        <begin position="1"/>
        <end position="72"/>
    </location>
</feature>
<reference evidence="2 3" key="1">
    <citation type="journal article" date="2014" name="Genome Biol. Evol.">
        <title>The genome of the myxosporean Thelohanellus kitauei shows adaptations to nutrient acquisition within its fish host.</title>
        <authorList>
            <person name="Yang Y."/>
            <person name="Xiong J."/>
            <person name="Zhou Z."/>
            <person name="Huo F."/>
            <person name="Miao W."/>
            <person name="Ran C."/>
            <person name="Liu Y."/>
            <person name="Zhang J."/>
            <person name="Feng J."/>
            <person name="Wang M."/>
            <person name="Wang M."/>
            <person name="Wang L."/>
            <person name="Yao B."/>
        </authorList>
    </citation>
    <scope>NUCLEOTIDE SEQUENCE [LARGE SCALE GENOMIC DNA]</scope>
    <source>
        <strain evidence="2">Wuqing</strain>
    </source>
</reference>
<dbReference type="Proteomes" id="UP000031668">
    <property type="component" value="Unassembled WGS sequence"/>
</dbReference>
<accession>A0A0C2J4A1</accession>
<feature type="compositionally biased region" description="Polar residues" evidence="1">
    <location>
        <begin position="31"/>
        <end position="62"/>
    </location>
</feature>
<proteinExistence type="predicted"/>
<evidence type="ECO:0000313" key="3">
    <source>
        <dbReference type="Proteomes" id="UP000031668"/>
    </source>
</evidence>
<evidence type="ECO:0000313" key="2">
    <source>
        <dbReference type="EMBL" id="KII63912.1"/>
    </source>
</evidence>
<gene>
    <name evidence="2" type="ORF">RF11_03489</name>
</gene>
<dbReference type="EMBL" id="JWZT01004526">
    <property type="protein sequence ID" value="KII63912.1"/>
    <property type="molecule type" value="Genomic_DNA"/>
</dbReference>
<protein>
    <submittedName>
        <fullName evidence="2">Uncharacterized protein</fullName>
    </submittedName>
</protein>
<comment type="caution">
    <text evidence="2">The sequence shown here is derived from an EMBL/GenBank/DDBJ whole genome shotgun (WGS) entry which is preliminary data.</text>
</comment>
<evidence type="ECO:0000256" key="1">
    <source>
        <dbReference type="SAM" id="MobiDB-lite"/>
    </source>
</evidence>
<organism evidence="2 3">
    <name type="scientific">Thelohanellus kitauei</name>
    <name type="common">Myxosporean</name>
    <dbReference type="NCBI Taxonomy" id="669202"/>
    <lineage>
        <taxon>Eukaryota</taxon>
        <taxon>Metazoa</taxon>
        <taxon>Cnidaria</taxon>
        <taxon>Myxozoa</taxon>
        <taxon>Myxosporea</taxon>
        <taxon>Bivalvulida</taxon>
        <taxon>Platysporina</taxon>
        <taxon>Myxobolidae</taxon>
        <taxon>Thelohanellus</taxon>
    </lineage>
</organism>
<sequence length="144" mass="15802">MILDREKSGVSQETVRPIVQNKAEDPDVTTEALNQTDLKNNTSQTPTSQPVAVESTTGTPFTTEKAETDEPEMSIEITIPLAPEPDYIVATDETFVIDETYPDEYDTYGGGESKGSSKGRKAEGKGKTSSSMIFEHIIYLSNKY</sequence>
<name>A0A0C2J4A1_THEKT</name>
<keyword evidence="3" id="KW-1185">Reference proteome</keyword>